<sequence length="177" mass="19747">MVYRIDIIDVTCKEYSQEVLGFSVSGNPIPSTEPIVSTSSPTLTPFGDSDFLLEETDAFLAIEDKPISSEIDESYYDSKGDILLLEEFSNDDPSSPPLPSQELKVVEPKNEKSSIDEPPEVELKDLPPYLEYAFLDGTDKLPVIIAKDLKEEEKSALIKGFWKSPQGELDCLETSRH</sequence>
<reference evidence="2" key="1">
    <citation type="journal article" date="2022" name="Int. J. Mol. Sci.">
        <title>Draft Genome of Tanacetum Coccineum: Genomic Comparison of Closely Related Tanacetum-Family Plants.</title>
        <authorList>
            <person name="Yamashiro T."/>
            <person name="Shiraishi A."/>
            <person name="Nakayama K."/>
            <person name="Satake H."/>
        </authorList>
    </citation>
    <scope>NUCLEOTIDE SEQUENCE</scope>
</reference>
<protein>
    <recommendedName>
        <fullName evidence="4">Reverse transcriptase domain-containing protein</fullName>
    </recommendedName>
</protein>
<dbReference type="EMBL" id="BQNB010020054">
    <property type="protein sequence ID" value="GJT91839.1"/>
    <property type="molecule type" value="Genomic_DNA"/>
</dbReference>
<gene>
    <name evidence="2" type="ORF">Tco_1080684</name>
</gene>
<reference evidence="2" key="2">
    <citation type="submission" date="2022-01" db="EMBL/GenBank/DDBJ databases">
        <authorList>
            <person name="Yamashiro T."/>
            <person name="Shiraishi A."/>
            <person name="Satake H."/>
            <person name="Nakayama K."/>
        </authorList>
    </citation>
    <scope>NUCLEOTIDE SEQUENCE</scope>
</reference>
<accession>A0ABQ5HVM6</accession>
<evidence type="ECO:0000256" key="1">
    <source>
        <dbReference type="SAM" id="MobiDB-lite"/>
    </source>
</evidence>
<feature type="compositionally biased region" description="Basic and acidic residues" evidence="1">
    <location>
        <begin position="104"/>
        <end position="121"/>
    </location>
</feature>
<proteinExistence type="predicted"/>
<evidence type="ECO:0000313" key="3">
    <source>
        <dbReference type="Proteomes" id="UP001151760"/>
    </source>
</evidence>
<evidence type="ECO:0008006" key="4">
    <source>
        <dbReference type="Google" id="ProtNLM"/>
    </source>
</evidence>
<comment type="caution">
    <text evidence="2">The sequence shown here is derived from an EMBL/GenBank/DDBJ whole genome shotgun (WGS) entry which is preliminary data.</text>
</comment>
<keyword evidence="3" id="KW-1185">Reference proteome</keyword>
<evidence type="ECO:0000313" key="2">
    <source>
        <dbReference type="EMBL" id="GJT91839.1"/>
    </source>
</evidence>
<dbReference type="Proteomes" id="UP001151760">
    <property type="component" value="Unassembled WGS sequence"/>
</dbReference>
<feature type="region of interest" description="Disordered" evidence="1">
    <location>
        <begin position="87"/>
        <end position="121"/>
    </location>
</feature>
<name>A0ABQ5HVM6_9ASTR</name>
<organism evidence="2 3">
    <name type="scientific">Tanacetum coccineum</name>
    <dbReference type="NCBI Taxonomy" id="301880"/>
    <lineage>
        <taxon>Eukaryota</taxon>
        <taxon>Viridiplantae</taxon>
        <taxon>Streptophyta</taxon>
        <taxon>Embryophyta</taxon>
        <taxon>Tracheophyta</taxon>
        <taxon>Spermatophyta</taxon>
        <taxon>Magnoliopsida</taxon>
        <taxon>eudicotyledons</taxon>
        <taxon>Gunneridae</taxon>
        <taxon>Pentapetalae</taxon>
        <taxon>asterids</taxon>
        <taxon>campanulids</taxon>
        <taxon>Asterales</taxon>
        <taxon>Asteraceae</taxon>
        <taxon>Asteroideae</taxon>
        <taxon>Anthemideae</taxon>
        <taxon>Anthemidinae</taxon>
        <taxon>Tanacetum</taxon>
    </lineage>
</organism>